<feature type="domain" description="DDE-1" evidence="2">
    <location>
        <begin position="70"/>
        <end position="171"/>
    </location>
</feature>
<evidence type="ECO:0000259" key="2">
    <source>
        <dbReference type="Pfam" id="PF03184"/>
    </source>
</evidence>
<dbReference type="InterPro" id="IPR050863">
    <property type="entry name" value="CenT-Element_Derived"/>
</dbReference>
<dbReference type="Pfam" id="PF03184">
    <property type="entry name" value="DDE_1"/>
    <property type="match status" value="1"/>
</dbReference>
<dbReference type="Proteomes" id="UP000035681">
    <property type="component" value="Unplaced"/>
</dbReference>
<evidence type="ECO:0000313" key="4">
    <source>
        <dbReference type="WBParaSite" id="TCONS_00013703.p1"/>
    </source>
</evidence>
<organism evidence="3 4">
    <name type="scientific">Strongyloides stercoralis</name>
    <name type="common">Threadworm</name>
    <dbReference type="NCBI Taxonomy" id="6248"/>
    <lineage>
        <taxon>Eukaryota</taxon>
        <taxon>Metazoa</taxon>
        <taxon>Ecdysozoa</taxon>
        <taxon>Nematoda</taxon>
        <taxon>Chromadorea</taxon>
        <taxon>Rhabditida</taxon>
        <taxon>Tylenchina</taxon>
        <taxon>Panagrolaimomorpha</taxon>
        <taxon>Strongyloidoidea</taxon>
        <taxon>Strongyloididae</taxon>
        <taxon>Strongyloides</taxon>
    </lineage>
</organism>
<dbReference type="PANTHER" id="PTHR19303:SF73">
    <property type="entry name" value="PROTEIN PDC2"/>
    <property type="match status" value="1"/>
</dbReference>
<proteinExistence type="predicted"/>
<dbReference type="GO" id="GO:0003677">
    <property type="term" value="F:DNA binding"/>
    <property type="evidence" value="ECO:0007669"/>
    <property type="project" value="UniProtKB-KW"/>
</dbReference>
<dbReference type="InterPro" id="IPR004875">
    <property type="entry name" value="DDE_SF_endonuclease_dom"/>
</dbReference>
<dbReference type="InterPro" id="IPR009057">
    <property type="entry name" value="Homeodomain-like_sf"/>
</dbReference>
<sequence length="296" mass="33924">MKKNGDKIRKTVEDGCLIGAKRVTRTRNSIMVKKEKALMIWIEDCITKKIPMSGNLIKQKAIKIYEHIKNSENIVLDNAGCHKIKLEHPNVKIIFLPPNCISLIQPLDQGIIQTFKLYYTRQLFQTIFDRLESSVEKSLTQVWSEITILDCIKTVSSACEEIKPSTLNACWKPLLLQMVQAMQDEFTISLPITEIVNTASQLSDEEFLVSHQEVRDLVLEKETLDEVELMELIDASTSNALVNENVENEKGANFYLHYVKKGLNLVKKLELHFIHIDHSTVQSSKFKRELRNCLAP</sequence>
<dbReference type="AlphaFoldDB" id="A0AAF5I336"/>
<dbReference type="GO" id="GO:0005634">
    <property type="term" value="C:nucleus"/>
    <property type="evidence" value="ECO:0007669"/>
    <property type="project" value="UniProtKB-SubCell"/>
</dbReference>
<reference evidence="4" key="1">
    <citation type="submission" date="2024-02" db="UniProtKB">
        <authorList>
            <consortium name="WormBaseParasite"/>
        </authorList>
    </citation>
    <scope>IDENTIFICATION</scope>
</reference>
<name>A0AAF5I336_STRER</name>
<dbReference type="PANTHER" id="PTHR19303">
    <property type="entry name" value="TRANSPOSON"/>
    <property type="match status" value="1"/>
</dbReference>
<dbReference type="SUPFAM" id="SSF46689">
    <property type="entry name" value="Homeodomain-like"/>
    <property type="match status" value="1"/>
</dbReference>
<evidence type="ECO:0000256" key="1">
    <source>
        <dbReference type="ARBA" id="ARBA00004123"/>
    </source>
</evidence>
<dbReference type="Gene3D" id="1.10.10.60">
    <property type="entry name" value="Homeodomain-like"/>
    <property type="match status" value="1"/>
</dbReference>
<dbReference type="WBParaSite" id="TCONS_00013703.p1">
    <property type="protein sequence ID" value="TCONS_00013703.p1"/>
    <property type="gene ID" value="XLOC_008556"/>
</dbReference>
<accession>A0AAF5I336</accession>
<comment type="subcellular location">
    <subcellularLocation>
        <location evidence="1">Nucleus</location>
    </subcellularLocation>
</comment>
<keyword evidence="3" id="KW-1185">Reference proteome</keyword>
<evidence type="ECO:0000313" key="3">
    <source>
        <dbReference type="Proteomes" id="UP000035681"/>
    </source>
</evidence>
<protein>
    <recommendedName>
        <fullName evidence="2">DDE-1 domain-containing protein</fullName>
    </recommendedName>
</protein>